<dbReference type="PANTHER" id="PTHR46825">
    <property type="entry name" value="D-ALANYL-D-ALANINE-CARBOXYPEPTIDASE/ENDOPEPTIDASE AMPH"/>
    <property type="match status" value="1"/>
</dbReference>
<evidence type="ECO:0000313" key="3">
    <source>
        <dbReference type="EMBL" id="WOC51057.1"/>
    </source>
</evidence>
<evidence type="ECO:0000259" key="2">
    <source>
        <dbReference type="Pfam" id="PF00144"/>
    </source>
</evidence>
<dbReference type="Proteomes" id="UP001432059">
    <property type="component" value="Chromosome"/>
</dbReference>
<dbReference type="AlphaFoldDB" id="A0AAU0F039"/>
<organism evidence="3 4">
    <name type="scientific">Bergeyella porcorum</name>
    <dbReference type="NCBI Taxonomy" id="1735111"/>
    <lineage>
        <taxon>Bacteria</taxon>
        <taxon>Pseudomonadati</taxon>
        <taxon>Bacteroidota</taxon>
        <taxon>Flavobacteriia</taxon>
        <taxon>Flavobacteriales</taxon>
        <taxon>Weeksellaceae</taxon>
        <taxon>Bergeyella</taxon>
    </lineage>
</organism>
<gene>
    <name evidence="3" type="ORF">BPO_0410</name>
</gene>
<dbReference type="PANTHER" id="PTHR46825:SF7">
    <property type="entry name" value="D-ALANYL-D-ALANINE CARBOXYPEPTIDASE"/>
    <property type="match status" value="1"/>
</dbReference>
<keyword evidence="1" id="KW-0732">Signal</keyword>
<protein>
    <recommendedName>
        <fullName evidence="2">Beta-lactamase-related domain-containing protein</fullName>
    </recommendedName>
</protein>
<dbReference type="KEGG" id="bpor:BPO_0410"/>
<dbReference type="Pfam" id="PF00144">
    <property type="entry name" value="Beta-lactamase"/>
    <property type="match status" value="1"/>
</dbReference>
<dbReference type="InterPro" id="IPR001466">
    <property type="entry name" value="Beta-lactam-related"/>
</dbReference>
<feature type="domain" description="Beta-lactamase-related" evidence="2">
    <location>
        <begin position="142"/>
        <end position="433"/>
    </location>
</feature>
<accession>A0AAU0F039</accession>
<dbReference type="InterPro" id="IPR050491">
    <property type="entry name" value="AmpC-like"/>
</dbReference>
<dbReference type="Gene3D" id="3.40.710.10">
    <property type="entry name" value="DD-peptidase/beta-lactamase superfamily"/>
    <property type="match status" value="1"/>
</dbReference>
<keyword evidence="4" id="KW-1185">Reference proteome</keyword>
<dbReference type="SUPFAM" id="SSF56601">
    <property type="entry name" value="beta-lactamase/transpeptidase-like"/>
    <property type="match status" value="1"/>
</dbReference>
<dbReference type="EMBL" id="CP136426">
    <property type="protein sequence ID" value="WOC51057.1"/>
    <property type="molecule type" value="Genomic_DNA"/>
</dbReference>
<proteinExistence type="predicted"/>
<name>A0AAU0F039_9FLAO</name>
<dbReference type="InterPro" id="IPR012338">
    <property type="entry name" value="Beta-lactam/transpept-like"/>
</dbReference>
<evidence type="ECO:0000313" key="4">
    <source>
        <dbReference type="Proteomes" id="UP001432059"/>
    </source>
</evidence>
<feature type="signal peptide" evidence="1">
    <location>
        <begin position="1"/>
        <end position="19"/>
    </location>
</feature>
<dbReference type="RefSeq" id="WP_327984728.1">
    <property type="nucleotide sequence ID" value="NZ_CP136426.1"/>
</dbReference>
<reference evidence="3" key="1">
    <citation type="submission" date="2023-10" db="EMBL/GenBank/DDBJ databases">
        <title>Characterization and whole genome sequencing of a novel strain of Bergeyella porcorum QD2021 isolated from pig.</title>
        <authorList>
            <person name="Liu G."/>
            <person name="Chen C."/>
            <person name="Han X."/>
        </authorList>
    </citation>
    <scope>NUCLEOTIDE SEQUENCE</scope>
    <source>
        <strain evidence="3">QD2021</strain>
    </source>
</reference>
<sequence>MKIRFFTFILLLAVQHIFAQIEGTWKGDLSIQGIKLPLVIEIKSGENGYKSTLYSPKQSSQGFPTSKFTFENSELFFENKLLQAQYKGTLKDGKITGTFTQGGMNMPLILEKAEKTAAQAHSVPNIGNREINTEKLTRYIEYFAEKQHGVGSVSISRNGKKIYQKSFGQNQLPHQNYNENTGYQIGSITKLFLATMIMQDVEKGKLNLSDKLSKFYPHLPNADKITLKNMLNHTSGLGDYVSETGEWLMNETVSEKMVLDSIAKQGVLFEPNEKVKYSNSAYYLLCKILEKKHKKPFNVLLKDRITKKIGLKNTFSVLDYPKNIFASYQFTNGKYALVKDFNFVNALGAGDITSTTDELNVFIQALFSGKLLKKETLQMMLPVDTTYGLCVRKVPFYNQTYYGHGGTTLGTDALMAYNPTDDIAISICVNSRGLYSTNEFNIGILSIIYDEPFEFEKE</sequence>
<evidence type="ECO:0000256" key="1">
    <source>
        <dbReference type="SAM" id="SignalP"/>
    </source>
</evidence>
<feature type="chain" id="PRO_5043703619" description="Beta-lactamase-related domain-containing protein" evidence="1">
    <location>
        <begin position="20"/>
        <end position="458"/>
    </location>
</feature>